<evidence type="ECO:0000313" key="1">
    <source>
        <dbReference type="EMBL" id="KAA1092642.1"/>
    </source>
</evidence>
<dbReference type="EMBL" id="VSWC01000080">
    <property type="protein sequence ID" value="KAA1092642.1"/>
    <property type="molecule type" value="Genomic_DNA"/>
</dbReference>
<evidence type="ECO:0000313" key="4">
    <source>
        <dbReference type="Proteomes" id="UP000325313"/>
    </source>
</evidence>
<name>A0A5B0NV37_PUCGR</name>
<sequence>MPSNKDYYLRIEAIYSPTTSLNSFHSHSSSSLPVSTSSSTFRRNLISVHQVWRPTHPHRLAKHLSGPLVSK</sequence>
<comment type="caution">
    <text evidence="1">The sequence shown here is derived from an EMBL/GenBank/DDBJ whole genome shotgun (WGS) entry which is preliminary data.</text>
</comment>
<accession>A0A5B0NV37</accession>
<keyword evidence="3" id="KW-1185">Reference proteome</keyword>
<gene>
    <name evidence="1" type="ORF">PGT21_009476</name>
    <name evidence="2" type="ORF">PGTUg99_025424</name>
</gene>
<reference evidence="3 4" key="1">
    <citation type="submission" date="2019-05" db="EMBL/GenBank/DDBJ databases">
        <title>Emergence of the Ug99 lineage of the wheat stem rust pathogen through somatic hybridization.</title>
        <authorList>
            <person name="Li F."/>
            <person name="Upadhyaya N.M."/>
            <person name="Sperschneider J."/>
            <person name="Matny O."/>
            <person name="Nguyen-Phuc H."/>
            <person name="Mago R."/>
            <person name="Raley C."/>
            <person name="Miller M.E."/>
            <person name="Silverstein K.A.T."/>
            <person name="Henningsen E."/>
            <person name="Hirsch C.D."/>
            <person name="Visser B."/>
            <person name="Pretorius Z.A."/>
            <person name="Steffenson B.J."/>
            <person name="Schwessinger B."/>
            <person name="Dodds P.N."/>
            <person name="Figueroa M."/>
        </authorList>
    </citation>
    <scope>NUCLEOTIDE SEQUENCE [LARGE SCALE GENOMIC DNA]</scope>
    <source>
        <strain evidence="1">21-0</strain>
        <strain evidence="2 4">Ug99</strain>
    </source>
</reference>
<dbReference type="EMBL" id="VDEP01000373">
    <property type="protein sequence ID" value="KAA1093742.1"/>
    <property type="molecule type" value="Genomic_DNA"/>
</dbReference>
<evidence type="ECO:0000313" key="3">
    <source>
        <dbReference type="Proteomes" id="UP000324748"/>
    </source>
</evidence>
<proteinExistence type="predicted"/>
<dbReference type="AlphaFoldDB" id="A0A5B0NV37"/>
<evidence type="ECO:0000313" key="2">
    <source>
        <dbReference type="EMBL" id="KAA1093742.1"/>
    </source>
</evidence>
<dbReference type="Proteomes" id="UP000324748">
    <property type="component" value="Unassembled WGS sequence"/>
</dbReference>
<protein>
    <submittedName>
        <fullName evidence="1">Uncharacterized protein</fullName>
    </submittedName>
</protein>
<organism evidence="1 3">
    <name type="scientific">Puccinia graminis f. sp. tritici</name>
    <dbReference type="NCBI Taxonomy" id="56615"/>
    <lineage>
        <taxon>Eukaryota</taxon>
        <taxon>Fungi</taxon>
        <taxon>Dikarya</taxon>
        <taxon>Basidiomycota</taxon>
        <taxon>Pucciniomycotina</taxon>
        <taxon>Pucciniomycetes</taxon>
        <taxon>Pucciniales</taxon>
        <taxon>Pucciniaceae</taxon>
        <taxon>Puccinia</taxon>
    </lineage>
</organism>
<dbReference type="Proteomes" id="UP000325313">
    <property type="component" value="Unassembled WGS sequence"/>
</dbReference>